<organism evidence="17 18">
    <name type="scientific">Citrullus colocynthis</name>
    <name type="common">colocynth</name>
    <dbReference type="NCBI Taxonomy" id="252529"/>
    <lineage>
        <taxon>Eukaryota</taxon>
        <taxon>Viridiplantae</taxon>
        <taxon>Streptophyta</taxon>
        <taxon>Embryophyta</taxon>
        <taxon>Tracheophyta</taxon>
        <taxon>Spermatophyta</taxon>
        <taxon>Magnoliopsida</taxon>
        <taxon>eudicotyledons</taxon>
        <taxon>Gunneridae</taxon>
        <taxon>Pentapetalae</taxon>
        <taxon>rosids</taxon>
        <taxon>fabids</taxon>
        <taxon>Cucurbitales</taxon>
        <taxon>Cucurbitaceae</taxon>
        <taxon>Benincaseae</taxon>
        <taxon>Citrullus</taxon>
    </lineage>
</organism>
<evidence type="ECO:0000256" key="10">
    <source>
        <dbReference type="ARBA" id="ARBA00022833"/>
    </source>
</evidence>
<dbReference type="CDD" id="cd16461">
    <property type="entry name" value="RING-H2_EL5-like"/>
    <property type="match status" value="1"/>
</dbReference>
<keyword evidence="9" id="KW-0833">Ubl conjugation pathway</keyword>
<dbReference type="SMART" id="SM00184">
    <property type="entry name" value="RING"/>
    <property type="match status" value="1"/>
</dbReference>
<comment type="similarity">
    <text evidence="13">Belongs to the RING-type zinc finger family. ATL subfamily.</text>
</comment>
<accession>A0ABP0YHE8</accession>
<dbReference type="EC" id="2.3.2.27" evidence="4"/>
<keyword evidence="12 15" id="KW-0472">Membrane</keyword>
<dbReference type="InterPro" id="IPR044600">
    <property type="entry name" value="ATL1/ATL16-like"/>
</dbReference>
<comment type="catalytic activity">
    <reaction evidence="1">
        <text>S-ubiquitinyl-[E2 ubiquitin-conjugating enzyme]-L-cysteine + [acceptor protein]-L-lysine = [E2 ubiquitin-conjugating enzyme]-L-cysteine + N(6)-ubiquitinyl-[acceptor protein]-L-lysine.</text>
        <dbReference type="EC" id="2.3.2.27"/>
    </reaction>
</comment>
<evidence type="ECO:0000313" key="17">
    <source>
        <dbReference type="EMBL" id="CAK9318501.1"/>
    </source>
</evidence>
<evidence type="ECO:0000256" key="9">
    <source>
        <dbReference type="ARBA" id="ARBA00022786"/>
    </source>
</evidence>
<keyword evidence="7" id="KW-0479">Metal-binding</keyword>
<dbReference type="Gene3D" id="3.30.40.10">
    <property type="entry name" value="Zinc/RING finger domain, C3HC4 (zinc finger)"/>
    <property type="match status" value="1"/>
</dbReference>
<dbReference type="PANTHER" id="PTHR46913:SF1">
    <property type="entry name" value="RING-H2 FINGER PROTEIN ATL16"/>
    <property type="match status" value="1"/>
</dbReference>
<keyword evidence="11 15" id="KW-1133">Transmembrane helix</keyword>
<evidence type="ECO:0000256" key="3">
    <source>
        <dbReference type="ARBA" id="ARBA00004906"/>
    </source>
</evidence>
<sequence length="319" mass="34929">MEAAMENPTSPSPPGLNDFALSGKIMLSAIIILLFVVMLIICLHLYARWYVLRARRRGTLRRRNRLVFYFEPENPSAPHGAAVSQHRGLDSSVLNSLPVFTFSSKSHSDPIDCAVCLSEFEENEKGRTLPKCSHSFHIDCIDMWFHSHVTCPLCRSPVELAPETPTEVAISMDEPVIAESGSSSSGFCAECDRSDRMAPSSAGSRSFRARRKPAEMAGVSIEIPTRRDGDLGASLSPTTPSFKSPISRVMSLSFKMIIGRERRGGASPTGNGVGCSSGAAGELDIENGKESVLVELTTPWWKVKSIVELTTPWWRVLSD</sequence>
<evidence type="ECO:0000256" key="6">
    <source>
        <dbReference type="ARBA" id="ARBA00022692"/>
    </source>
</evidence>
<feature type="domain" description="RING-type" evidence="16">
    <location>
        <begin position="113"/>
        <end position="155"/>
    </location>
</feature>
<proteinExistence type="inferred from homology"/>
<dbReference type="Pfam" id="PF13639">
    <property type="entry name" value="zf-RING_2"/>
    <property type="match status" value="1"/>
</dbReference>
<evidence type="ECO:0000256" key="11">
    <source>
        <dbReference type="ARBA" id="ARBA00022989"/>
    </source>
</evidence>
<dbReference type="InterPro" id="IPR013083">
    <property type="entry name" value="Znf_RING/FYVE/PHD"/>
</dbReference>
<evidence type="ECO:0000256" key="1">
    <source>
        <dbReference type="ARBA" id="ARBA00000900"/>
    </source>
</evidence>
<dbReference type="Proteomes" id="UP001642487">
    <property type="component" value="Chromosome 3"/>
</dbReference>
<keyword evidence="10" id="KW-0862">Zinc</keyword>
<protein>
    <recommendedName>
        <fullName evidence="4">RING-type E3 ubiquitin transferase</fullName>
        <ecNumber evidence="4">2.3.2.27</ecNumber>
    </recommendedName>
</protein>
<evidence type="ECO:0000256" key="2">
    <source>
        <dbReference type="ARBA" id="ARBA00004167"/>
    </source>
</evidence>
<evidence type="ECO:0000256" key="8">
    <source>
        <dbReference type="ARBA" id="ARBA00022771"/>
    </source>
</evidence>
<gene>
    <name evidence="17" type="ORF">CITCOLO1_LOCUS10470</name>
</gene>
<dbReference type="EMBL" id="OZ021737">
    <property type="protein sequence ID" value="CAK9318501.1"/>
    <property type="molecule type" value="Genomic_DNA"/>
</dbReference>
<keyword evidence="6 15" id="KW-0812">Transmembrane</keyword>
<dbReference type="PANTHER" id="PTHR46913">
    <property type="entry name" value="RING-H2 FINGER PROTEIN ATL16"/>
    <property type="match status" value="1"/>
</dbReference>
<keyword evidence="8 14" id="KW-0863">Zinc-finger</keyword>
<reference evidence="17 18" key="1">
    <citation type="submission" date="2024-03" db="EMBL/GenBank/DDBJ databases">
        <authorList>
            <person name="Gkanogiannis A."/>
            <person name="Becerra Lopez-Lavalle L."/>
        </authorList>
    </citation>
    <scope>NUCLEOTIDE SEQUENCE [LARGE SCALE GENOMIC DNA]</scope>
</reference>
<evidence type="ECO:0000313" key="18">
    <source>
        <dbReference type="Proteomes" id="UP001642487"/>
    </source>
</evidence>
<keyword evidence="18" id="KW-1185">Reference proteome</keyword>
<evidence type="ECO:0000256" key="5">
    <source>
        <dbReference type="ARBA" id="ARBA00022679"/>
    </source>
</evidence>
<evidence type="ECO:0000256" key="4">
    <source>
        <dbReference type="ARBA" id="ARBA00012483"/>
    </source>
</evidence>
<evidence type="ECO:0000256" key="15">
    <source>
        <dbReference type="SAM" id="Phobius"/>
    </source>
</evidence>
<comment type="pathway">
    <text evidence="3">Protein modification; protein ubiquitination.</text>
</comment>
<evidence type="ECO:0000256" key="12">
    <source>
        <dbReference type="ARBA" id="ARBA00023136"/>
    </source>
</evidence>
<evidence type="ECO:0000259" key="16">
    <source>
        <dbReference type="PROSITE" id="PS50089"/>
    </source>
</evidence>
<comment type="subcellular location">
    <subcellularLocation>
        <location evidence="2">Membrane</location>
        <topology evidence="2">Single-pass membrane protein</topology>
    </subcellularLocation>
</comment>
<evidence type="ECO:0000256" key="13">
    <source>
        <dbReference type="ARBA" id="ARBA00024209"/>
    </source>
</evidence>
<name>A0ABP0YHE8_9ROSI</name>
<keyword evidence="5" id="KW-0808">Transferase</keyword>
<evidence type="ECO:0000256" key="14">
    <source>
        <dbReference type="PROSITE-ProRule" id="PRU00175"/>
    </source>
</evidence>
<feature type="transmembrane region" description="Helical" evidence="15">
    <location>
        <begin position="25"/>
        <end position="47"/>
    </location>
</feature>
<evidence type="ECO:0000256" key="7">
    <source>
        <dbReference type="ARBA" id="ARBA00022723"/>
    </source>
</evidence>
<dbReference type="PROSITE" id="PS50089">
    <property type="entry name" value="ZF_RING_2"/>
    <property type="match status" value="1"/>
</dbReference>
<dbReference type="InterPro" id="IPR001841">
    <property type="entry name" value="Znf_RING"/>
</dbReference>
<dbReference type="SUPFAM" id="SSF57850">
    <property type="entry name" value="RING/U-box"/>
    <property type="match status" value="1"/>
</dbReference>